<gene>
    <name evidence="4" type="ORF">HUJ06_024905</name>
</gene>
<dbReference type="Pfam" id="PF00560">
    <property type="entry name" value="LRR_1"/>
    <property type="match status" value="2"/>
</dbReference>
<proteinExistence type="predicted"/>
<evidence type="ECO:0000313" key="5">
    <source>
        <dbReference type="Proteomes" id="UP000607653"/>
    </source>
</evidence>
<keyword evidence="5" id="KW-1185">Reference proteome</keyword>
<dbReference type="SUPFAM" id="SSF52058">
    <property type="entry name" value="L domain-like"/>
    <property type="match status" value="1"/>
</dbReference>
<feature type="chain" id="PRO_5032765325" evidence="3">
    <location>
        <begin position="36"/>
        <end position="258"/>
    </location>
</feature>
<protein>
    <submittedName>
        <fullName evidence="4">Uncharacterized protein</fullName>
    </submittedName>
</protein>
<feature type="signal peptide" evidence="3">
    <location>
        <begin position="1"/>
        <end position="35"/>
    </location>
</feature>
<reference evidence="4 5" key="1">
    <citation type="journal article" date="2020" name="Mol. Biol. Evol.">
        <title>Distinct Expression and Methylation Patterns for Genes with Different Fates following a Single Whole-Genome Duplication in Flowering Plants.</title>
        <authorList>
            <person name="Shi T."/>
            <person name="Rahmani R.S."/>
            <person name="Gugger P.F."/>
            <person name="Wang M."/>
            <person name="Li H."/>
            <person name="Zhang Y."/>
            <person name="Li Z."/>
            <person name="Wang Q."/>
            <person name="Van de Peer Y."/>
            <person name="Marchal K."/>
            <person name="Chen J."/>
        </authorList>
    </citation>
    <scope>NUCLEOTIDE SEQUENCE [LARGE SCALE GENOMIC DNA]</scope>
    <source>
        <tissue evidence="4">Leaf</tissue>
    </source>
</reference>
<comment type="subcellular location">
    <subcellularLocation>
        <location evidence="1">Cell envelope</location>
    </subcellularLocation>
</comment>
<dbReference type="PANTHER" id="PTHR48059:SF30">
    <property type="entry name" value="OS06G0587000 PROTEIN"/>
    <property type="match status" value="1"/>
</dbReference>
<dbReference type="InterPro" id="IPR051848">
    <property type="entry name" value="PGIP"/>
</dbReference>
<accession>A0A822XTW3</accession>
<organism evidence="4 5">
    <name type="scientific">Nelumbo nucifera</name>
    <name type="common">Sacred lotus</name>
    <dbReference type="NCBI Taxonomy" id="4432"/>
    <lineage>
        <taxon>Eukaryota</taxon>
        <taxon>Viridiplantae</taxon>
        <taxon>Streptophyta</taxon>
        <taxon>Embryophyta</taxon>
        <taxon>Tracheophyta</taxon>
        <taxon>Spermatophyta</taxon>
        <taxon>Magnoliopsida</taxon>
        <taxon>Proteales</taxon>
        <taxon>Nelumbonaceae</taxon>
        <taxon>Nelumbo</taxon>
    </lineage>
</organism>
<dbReference type="EMBL" id="DUZY01000001">
    <property type="protein sequence ID" value="DAD23442.1"/>
    <property type="molecule type" value="Genomic_DNA"/>
</dbReference>
<dbReference type="Proteomes" id="UP000607653">
    <property type="component" value="Unassembled WGS sequence"/>
</dbReference>
<keyword evidence="3" id="KW-0732">Signal</keyword>
<sequence>MKRNKLAEKRAETTKTHWHLLVFSFHLLVSDLTLAESSNREALLALKSAVDPSNSLPWEGYNFYNWQGIRECLRGRVTKMSLFLNDNKFSGNFPSSISDLHRLKVVVLSGNKISSNIPSSLLKLQQLYVLYLQDNRLTGELPPLNQTSLRFFNFNFSSFSSNLDLCGDQIDRPCSNGTQTQSLPSISPTSQINISSSSLSNRPWWARLTAMQLALYEGNRAPSCCGYHYQTLVGWASQPAMGWAKLTHIICPTLPRPR</sequence>
<dbReference type="PANTHER" id="PTHR48059">
    <property type="entry name" value="POLYGALACTURONASE INHIBITOR 1"/>
    <property type="match status" value="1"/>
</dbReference>
<dbReference type="Gene3D" id="3.80.10.10">
    <property type="entry name" value="Ribonuclease Inhibitor"/>
    <property type="match status" value="1"/>
</dbReference>
<dbReference type="AlphaFoldDB" id="A0A822XTW3"/>
<evidence type="ECO:0000313" key="4">
    <source>
        <dbReference type="EMBL" id="DAD23442.1"/>
    </source>
</evidence>
<evidence type="ECO:0000256" key="1">
    <source>
        <dbReference type="ARBA" id="ARBA00004196"/>
    </source>
</evidence>
<comment type="caution">
    <text evidence="4">The sequence shown here is derived from an EMBL/GenBank/DDBJ whole genome shotgun (WGS) entry which is preliminary data.</text>
</comment>
<dbReference type="InterPro" id="IPR032675">
    <property type="entry name" value="LRR_dom_sf"/>
</dbReference>
<dbReference type="InterPro" id="IPR001611">
    <property type="entry name" value="Leu-rich_rpt"/>
</dbReference>
<evidence type="ECO:0000256" key="2">
    <source>
        <dbReference type="SAM" id="MobiDB-lite"/>
    </source>
</evidence>
<name>A0A822XTW3_NELNU</name>
<evidence type="ECO:0000256" key="3">
    <source>
        <dbReference type="SAM" id="SignalP"/>
    </source>
</evidence>
<feature type="region of interest" description="Disordered" evidence="2">
    <location>
        <begin position="177"/>
        <end position="196"/>
    </location>
</feature>
<feature type="compositionally biased region" description="Low complexity" evidence="2">
    <location>
        <begin position="185"/>
        <end position="196"/>
    </location>
</feature>